<dbReference type="InterPro" id="IPR054241">
    <property type="entry name" value="DUF6968"/>
</dbReference>
<dbReference type="Pfam" id="PF10049">
    <property type="entry name" value="DUF2283"/>
    <property type="match status" value="1"/>
</dbReference>
<comment type="caution">
    <text evidence="2">The sequence shown here is derived from an EMBL/GenBank/DDBJ whole genome shotgun (WGS) entry which is preliminary data.</text>
</comment>
<dbReference type="EMBL" id="BAAAHQ010000018">
    <property type="protein sequence ID" value="GAA0932591.1"/>
    <property type="molecule type" value="Genomic_DNA"/>
</dbReference>
<sequence>MYEIASRVLTLGTDPPREVTVTVGLPYEEPTGEWSCPYRIDGLDGWEHERKVTGSDSLQVVEEVLAVLRTAVASSPEARSGLLFWDDDWSGPRTVYVRVDHELNAAYIAMKREIVPGDAARQEVVGDVVLDFTDAGELLGVELLDADTRLPGEMRV</sequence>
<evidence type="ECO:0000313" key="3">
    <source>
        <dbReference type="Proteomes" id="UP001501578"/>
    </source>
</evidence>
<organism evidence="2 3">
    <name type="scientific">Nonomuraea longicatena</name>
    <dbReference type="NCBI Taxonomy" id="83682"/>
    <lineage>
        <taxon>Bacteria</taxon>
        <taxon>Bacillati</taxon>
        <taxon>Actinomycetota</taxon>
        <taxon>Actinomycetes</taxon>
        <taxon>Streptosporangiales</taxon>
        <taxon>Streptosporangiaceae</taxon>
        <taxon>Nonomuraea</taxon>
    </lineage>
</organism>
<accession>A0ABN1PSG9</accession>
<reference evidence="2 3" key="1">
    <citation type="journal article" date="2019" name="Int. J. Syst. Evol. Microbiol.">
        <title>The Global Catalogue of Microorganisms (GCM) 10K type strain sequencing project: providing services to taxonomists for standard genome sequencing and annotation.</title>
        <authorList>
            <consortium name="The Broad Institute Genomics Platform"/>
            <consortium name="The Broad Institute Genome Sequencing Center for Infectious Disease"/>
            <person name="Wu L."/>
            <person name="Ma J."/>
        </authorList>
    </citation>
    <scope>NUCLEOTIDE SEQUENCE [LARGE SCALE GENOMIC DNA]</scope>
    <source>
        <strain evidence="2 3">JCM 11136</strain>
    </source>
</reference>
<dbReference type="InterPro" id="IPR019270">
    <property type="entry name" value="DUF2283"/>
</dbReference>
<gene>
    <name evidence="2" type="ORF">GCM10009560_38350</name>
</gene>
<name>A0ABN1PSG9_9ACTN</name>
<dbReference type="RefSeq" id="WP_343951270.1">
    <property type="nucleotide sequence ID" value="NZ_BAAAHQ010000018.1"/>
</dbReference>
<proteinExistence type="predicted"/>
<dbReference type="Proteomes" id="UP001501578">
    <property type="component" value="Unassembled WGS sequence"/>
</dbReference>
<keyword evidence="3" id="KW-1185">Reference proteome</keyword>
<protein>
    <recommendedName>
        <fullName evidence="1">DUF6968 domain-containing protein</fullName>
    </recommendedName>
</protein>
<feature type="domain" description="DUF6968" evidence="1">
    <location>
        <begin position="5"/>
        <end position="91"/>
    </location>
</feature>
<evidence type="ECO:0000259" key="1">
    <source>
        <dbReference type="Pfam" id="PF22302"/>
    </source>
</evidence>
<dbReference type="Pfam" id="PF22302">
    <property type="entry name" value="DUF6968"/>
    <property type="match status" value="1"/>
</dbReference>
<evidence type="ECO:0000313" key="2">
    <source>
        <dbReference type="EMBL" id="GAA0932591.1"/>
    </source>
</evidence>